<evidence type="ECO:0000256" key="3">
    <source>
        <dbReference type="SAM" id="MobiDB-lite"/>
    </source>
</evidence>
<reference evidence="5" key="1">
    <citation type="journal article" date="2020" name="mSystems">
        <title>Genome- and Community-Level Interaction Insights into Carbon Utilization and Element Cycling Functions of Hydrothermarchaeota in Hydrothermal Sediment.</title>
        <authorList>
            <person name="Zhou Z."/>
            <person name="Liu Y."/>
            <person name="Xu W."/>
            <person name="Pan J."/>
            <person name="Luo Z.H."/>
            <person name="Li M."/>
        </authorList>
    </citation>
    <scope>NUCLEOTIDE SEQUENCE [LARGE SCALE GENOMIC DNA]</scope>
    <source>
        <strain evidence="5">SpSt-508</strain>
    </source>
</reference>
<accession>A0A7C4LJ84</accession>
<dbReference type="InterPro" id="IPR025669">
    <property type="entry name" value="AAA_dom"/>
</dbReference>
<comment type="caution">
    <text evidence="5">The sequence shown here is derived from an EMBL/GenBank/DDBJ whole genome shotgun (WGS) entry which is preliminary data.</text>
</comment>
<feature type="domain" description="AAA" evidence="4">
    <location>
        <begin position="131"/>
        <end position="278"/>
    </location>
</feature>
<evidence type="ECO:0000256" key="1">
    <source>
        <dbReference type="ARBA" id="ARBA00022741"/>
    </source>
</evidence>
<dbReference type="GO" id="GO:0009898">
    <property type="term" value="C:cytoplasmic side of plasma membrane"/>
    <property type="evidence" value="ECO:0007669"/>
    <property type="project" value="TreeGrafter"/>
</dbReference>
<feature type="compositionally biased region" description="Basic residues" evidence="3">
    <location>
        <begin position="13"/>
        <end position="28"/>
    </location>
</feature>
<dbReference type="AlphaFoldDB" id="A0A7C4LJ84"/>
<dbReference type="Gene3D" id="3.40.50.300">
    <property type="entry name" value="P-loop containing nucleotide triphosphate hydrolases"/>
    <property type="match status" value="1"/>
</dbReference>
<protein>
    <submittedName>
        <fullName evidence="5">MinD/ParA family protein</fullName>
    </submittedName>
</protein>
<feature type="region of interest" description="Disordered" evidence="3">
    <location>
        <begin position="1"/>
        <end position="50"/>
    </location>
</feature>
<dbReference type="GO" id="GO:0005524">
    <property type="term" value="F:ATP binding"/>
    <property type="evidence" value="ECO:0007669"/>
    <property type="project" value="UniProtKB-KW"/>
</dbReference>
<dbReference type="PANTHER" id="PTHR43384">
    <property type="entry name" value="SEPTUM SITE-DETERMINING PROTEIN MIND HOMOLOG, CHLOROPLASTIC-RELATED"/>
    <property type="match status" value="1"/>
</dbReference>
<dbReference type="InterPro" id="IPR033875">
    <property type="entry name" value="FlhG"/>
</dbReference>
<dbReference type="GO" id="GO:0016887">
    <property type="term" value="F:ATP hydrolysis activity"/>
    <property type="evidence" value="ECO:0007669"/>
    <property type="project" value="TreeGrafter"/>
</dbReference>
<keyword evidence="2" id="KW-0067">ATP-binding</keyword>
<dbReference type="Pfam" id="PF13614">
    <property type="entry name" value="AAA_31"/>
    <property type="match status" value="1"/>
</dbReference>
<sequence length="400" mass="43093">MATLPPGRSPHQLPHHGTRRARRHRTGPRHPPCQTDSRAGTTPPSRLKQATACRCRAALRRPRHQPPAPHHQPPDAVPFSHEWRGPDNVATGTATVTASSLRSWPPLDQARRLRALLEDRGQPADSLPRCRTLAVTSGKGGVGKSHVALNLAVALAQQGQRVCLIDGNLGLGNLDLLCGVNGYWNLSHVVTGARRLDDVILEGPAGIHLVPGASGIVDLADCPPAVQRQLLRELQRLESGHDVLLIDTGSGIHQLVRQFARAADDVLIVTTPEPTAIADAYATIKALGGAGPLTEPPNELHVVVNQAESATQAEQILERLRHTARTFLGRQLSRGGWLPLDPAVPAAVRCRRPFLEQFPASPISRAVRVLAAGWLPETSARPSSPGFFARLWSAWERTAG</sequence>
<keyword evidence="1" id="KW-0547">Nucleotide-binding</keyword>
<proteinExistence type="predicted"/>
<dbReference type="GO" id="GO:0005829">
    <property type="term" value="C:cytosol"/>
    <property type="evidence" value="ECO:0007669"/>
    <property type="project" value="TreeGrafter"/>
</dbReference>
<name>A0A7C4LJ84_9PLAN</name>
<dbReference type="InterPro" id="IPR027417">
    <property type="entry name" value="P-loop_NTPase"/>
</dbReference>
<dbReference type="CDD" id="cd02038">
    <property type="entry name" value="FlhG-like"/>
    <property type="match status" value="1"/>
</dbReference>
<organism evidence="5">
    <name type="scientific">Schlesneria paludicola</name>
    <dbReference type="NCBI Taxonomy" id="360056"/>
    <lineage>
        <taxon>Bacteria</taxon>
        <taxon>Pseudomonadati</taxon>
        <taxon>Planctomycetota</taxon>
        <taxon>Planctomycetia</taxon>
        <taxon>Planctomycetales</taxon>
        <taxon>Planctomycetaceae</taxon>
        <taxon>Schlesneria</taxon>
    </lineage>
</organism>
<dbReference type="PANTHER" id="PTHR43384:SF4">
    <property type="entry name" value="CELLULOSE BIOSYNTHESIS PROTEIN BCSQ-RELATED"/>
    <property type="match status" value="1"/>
</dbReference>
<dbReference type="EMBL" id="DSVQ01000009">
    <property type="protein sequence ID" value="HGT38482.1"/>
    <property type="molecule type" value="Genomic_DNA"/>
</dbReference>
<evidence type="ECO:0000256" key="2">
    <source>
        <dbReference type="ARBA" id="ARBA00022840"/>
    </source>
</evidence>
<dbReference type="InterPro" id="IPR050625">
    <property type="entry name" value="ParA/MinD_ATPase"/>
</dbReference>
<feature type="compositionally biased region" description="Polar residues" evidence="3">
    <location>
        <begin position="34"/>
        <end position="44"/>
    </location>
</feature>
<gene>
    <name evidence="5" type="ORF">ENS64_04365</name>
</gene>
<dbReference type="GO" id="GO:0051782">
    <property type="term" value="P:negative regulation of cell division"/>
    <property type="evidence" value="ECO:0007669"/>
    <property type="project" value="TreeGrafter"/>
</dbReference>
<evidence type="ECO:0000313" key="5">
    <source>
        <dbReference type="EMBL" id="HGT38482.1"/>
    </source>
</evidence>
<evidence type="ECO:0000259" key="4">
    <source>
        <dbReference type="Pfam" id="PF13614"/>
    </source>
</evidence>
<dbReference type="SUPFAM" id="SSF52540">
    <property type="entry name" value="P-loop containing nucleoside triphosphate hydrolases"/>
    <property type="match status" value="1"/>
</dbReference>